<dbReference type="InterPro" id="IPR015424">
    <property type="entry name" value="PyrdxlP-dep_Trfase"/>
</dbReference>
<accession>A0A5J5IUH7</accession>
<dbReference type="RefSeq" id="WP_150419111.1">
    <property type="nucleotide sequence ID" value="NZ_VYRZ01000002.1"/>
</dbReference>
<dbReference type="SUPFAM" id="SSF53383">
    <property type="entry name" value="PLP-dependent transferases"/>
    <property type="match status" value="1"/>
</dbReference>
<keyword evidence="2" id="KW-0032">Aminotransferase</keyword>
<dbReference type="Proteomes" id="UP000327039">
    <property type="component" value="Unassembled WGS sequence"/>
</dbReference>
<dbReference type="Pfam" id="PF00266">
    <property type="entry name" value="Aminotran_5"/>
    <property type="match status" value="1"/>
</dbReference>
<evidence type="ECO:0000259" key="1">
    <source>
        <dbReference type="Pfam" id="PF00266"/>
    </source>
</evidence>
<comment type="caution">
    <text evidence="2">The sequence shown here is derived from an EMBL/GenBank/DDBJ whole genome shotgun (WGS) entry which is preliminary data.</text>
</comment>
<keyword evidence="2" id="KW-0808">Transferase</keyword>
<dbReference type="Gene3D" id="3.90.1150.10">
    <property type="entry name" value="Aspartate Aminotransferase, domain 1"/>
    <property type="match status" value="1"/>
</dbReference>
<dbReference type="PANTHER" id="PTHR43586">
    <property type="entry name" value="CYSTEINE DESULFURASE"/>
    <property type="match status" value="1"/>
</dbReference>
<dbReference type="Gene3D" id="3.40.640.10">
    <property type="entry name" value="Type I PLP-dependent aspartate aminotransferase-like (Major domain)"/>
    <property type="match status" value="1"/>
</dbReference>
<dbReference type="AlphaFoldDB" id="A0A5J5IUH7"/>
<dbReference type="PANTHER" id="PTHR43586:SF21">
    <property type="entry name" value="PYRIDOXAL PHOSPHATE (PLP)-DEPENDENT ASPARTATE AMINOTRANSFERASE SUPERFAMILY"/>
    <property type="match status" value="1"/>
</dbReference>
<dbReference type="EMBL" id="VYRZ01000002">
    <property type="protein sequence ID" value="KAA9086944.1"/>
    <property type="molecule type" value="Genomic_DNA"/>
</dbReference>
<protein>
    <submittedName>
        <fullName evidence="2">Aminotransferase class V-fold PLP-dependent enzyme</fullName>
    </submittedName>
</protein>
<name>A0A5J5IUH7_9MICO</name>
<dbReference type="GO" id="GO:0008483">
    <property type="term" value="F:transaminase activity"/>
    <property type="evidence" value="ECO:0007669"/>
    <property type="project" value="UniProtKB-KW"/>
</dbReference>
<dbReference type="InterPro" id="IPR015422">
    <property type="entry name" value="PyrdxlP-dep_Trfase_small"/>
</dbReference>
<organism evidence="2 3">
    <name type="scientific">Microbacterium radiodurans</name>
    <dbReference type="NCBI Taxonomy" id="661398"/>
    <lineage>
        <taxon>Bacteria</taxon>
        <taxon>Bacillati</taxon>
        <taxon>Actinomycetota</taxon>
        <taxon>Actinomycetes</taxon>
        <taxon>Micrococcales</taxon>
        <taxon>Microbacteriaceae</taxon>
        <taxon>Microbacterium</taxon>
    </lineage>
</organism>
<dbReference type="InterPro" id="IPR000192">
    <property type="entry name" value="Aminotrans_V_dom"/>
</dbReference>
<evidence type="ECO:0000313" key="2">
    <source>
        <dbReference type="EMBL" id="KAA9086944.1"/>
    </source>
</evidence>
<proteinExistence type="predicted"/>
<keyword evidence="3" id="KW-1185">Reference proteome</keyword>
<evidence type="ECO:0000313" key="3">
    <source>
        <dbReference type="Proteomes" id="UP000327039"/>
    </source>
</evidence>
<feature type="domain" description="Aminotransferase class V" evidence="1">
    <location>
        <begin position="64"/>
        <end position="299"/>
    </location>
</feature>
<gene>
    <name evidence="2" type="ORF">F6B42_08150</name>
</gene>
<dbReference type="InterPro" id="IPR015421">
    <property type="entry name" value="PyrdxlP-dep_Trfase_major"/>
</dbReference>
<dbReference type="OrthoDB" id="250246at2"/>
<sequence>MPTATRSPSSPPASRLSPDALRAEFVGASGYLAACSTGLPSLGTRAAMTADLHARPDLLHYAAVTERARASFAHLVGVGADRVAIGSQTSVLASLLAAGLPAGATVLCPEGEFSSLVLPFAHAGRGIRVRTVPLGDLAEALSSSDDLVAFSIVQSATGEVADADAIVTAARRHGARVVCDATQAVGWLPVDAARFDALVCHAYKWLCAPRGAAFLALSEDFAATLEPVQAGWYAGDDPWSACYGADARLAEDARRFDVSPAWQAMVGAEPAIAMFAQADAAALHDRVTGLAARFRDRLALPQPARATPIVTWADADGVDLARLTHAGVTASGRRGNARVAFHVFNDESDIDLAAAALGR</sequence>
<reference evidence="3" key="1">
    <citation type="submission" date="2019-09" db="EMBL/GenBank/DDBJ databases">
        <title>Mumia zhuanghuii sp. nov. isolated from the intestinal contents of plateau pika (Ochotona curzoniae) in the Qinghai-Tibet plateau of China.</title>
        <authorList>
            <person name="Tian Z."/>
        </authorList>
    </citation>
    <scope>NUCLEOTIDE SEQUENCE [LARGE SCALE GENOMIC DNA]</scope>
    <source>
        <strain evidence="3">DSM 25564</strain>
    </source>
</reference>